<dbReference type="InterPro" id="IPR016181">
    <property type="entry name" value="Acyl_CoA_acyltransferase"/>
</dbReference>
<keyword evidence="3" id="KW-1185">Reference proteome</keyword>
<feature type="domain" description="N-acetyltransferase" evidence="1">
    <location>
        <begin position="88"/>
        <end position="232"/>
    </location>
</feature>
<comment type="caution">
    <text evidence="2">The sequence shown here is derived from an EMBL/GenBank/DDBJ whole genome shotgun (WGS) entry which is preliminary data.</text>
</comment>
<dbReference type="AlphaFoldDB" id="A0A5D4XR75"/>
<evidence type="ECO:0000313" key="3">
    <source>
        <dbReference type="Proteomes" id="UP000324973"/>
    </source>
</evidence>
<protein>
    <submittedName>
        <fullName evidence="2">GNAT family N-acetyltransferase</fullName>
    </submittedName>
</protein>
<dbReference type="Pfam" id="PF00583">
    <property type="entry name" value="Acetyltransf_1"/>
    <property type="match status" value="1"/>
</dbReference>
<proteinExistence type="predicted"/>
<dbReference type="EMBL" id="VTFT01000001">
    <property type="protein sequence ID" value="TYT26465.1"/>
    <property type="molecule type" value="Genomic_DNA"/>
</dbReference>
<dbReference type="Proteomes" id="UP000324973">
    <property type="component" value="Unassembled WGS sequence"/>
</dbReference>
<dbReference type="Gene3D" id="3.40.630.30">
    <property type="match status" value="1"/>
</dbReference>
<accession>A0A5D4XR75</accession>
<evidence type="ECO:0000313" key="2">
    <source>
        <dbReference type="EMBL" id="TYT26465.1"/>
    </source>
</evidence>
<organism evidence="2 3">
    <name type="scientific">Luteimonas viscosa</name>
    <dbReference type="NCBI Taxonomy" id="1132694"/>
    <lineage>
        <taxon>Bacteria</taxon>
        <taxon>Pseudomonadati</taxon>
        <taxon>Pseudomonadota</taxon>
        <taxon>Gammaproteobacteria</taxon>
        <taxon>Lysobacterales</taxon>
        <taxon>Lysobacteraceae</taxon>
        <taxon>Luteimonas</taxon>
    </lineage>
</organism>
<keyword evidence="2" id="KW-0808">Transferase</keyword>
<gene>
    <name evidence="2" type="ORF">FZO89_09465</name>
</gene>
<dbReference type="InterPro" id="IPR000182">
    <property type="entry name" value="GNAT_dom"/>
</dbReference>
<dbReference type="CDD" id="cd04301">
    <property type="entry name" value="NAT_SF"/>
    <property type="match status" value="1"/>
</dbReference>
<dbReference type="GO" id="GO:0016747">
    <property type="term" value="F:acyltransferase activity, transferring groups other than amino-acyl groups"/>
    <property type="evidence" value="ECO:0007669"/>
    <property type="project" value="InterPro"/>
</dbReference>
<dbReference type="SUPFAM" id="SSF55729">
    <property type="entry name" value="Acyl-CoA N-acyltransferases (Nat)"/>
    <property type="match status" value="1"/>
</dbReference>
<evidence type="ECO:0000259" key="1">
    <source>
        <dbReference type="PROSITE" id="PS51186"/>
    </source>
</evidence>
<reference evidence="2 3" key="1">
    <citation type="submission" date="2019-08" db="EMBL/GenBank/DDBJ databases">
        <title>Luteimonas viscosus sp. nov., isolated from soil of a sunflower field.</title>
        <authorList>
            <person name="Jianli Z."/>
            <person name="Ying Z."/>
        </authorList>
    </citation>
    <scope>NUCLEOTIDE SEQUENCE [LARGE SCALE GENOMIC DNA]</scope>
    <source>
        <strain evidence="2 3">XBU10</strain>
    </source>
</reference>
<name>A0A5D4XR75_9GAMM</name>
<dbReference type="OrthoDB" id="2380306at2"/>
<sequence length="236" mass="24845">MSGPAGRMAWACDLSIHSSRCRVAARLAAGIGRHDERQCCGTFTFAVPLASPGVPGTSRPGRLRSAAGFGAGTALTRHPSRRHMTADVTFRPYSRSGRAACLGIFDANCSEFFAPNERDDYAAFLDKDPAGYELCIVNGQVAGAFGLGGTGTRRAGLSWIMLDPRFQGLGIGSAVMARVRALAGAAGLDVVDIAASHKSAPFFARFGAITTGTIRDGWGPGMHRVDMVLPIRKSDD</sequence>
<dbReference type="PROSITE" id="PS51186">
    <property type="entry name" value="GNAT"/>
    <property type="match status" value="1"/>
</dbReference>